<feature type="compositionally biased region" description="Basic and acidic residues" evidence="1">
    <location>
        <begin position="1"/>
        <end position="19"/>
    </location>
</feature>
<name>A0A6G8PZR5_9ACTN</name>
<feature type="region of interest" description="Disordered" evidence="1">
    <location>
        <begin position="42"/>
        <end position="69"/>
    </location>
</feature>
<evidence type="ECO:0000313" key="3">
    <source>
        <dbReference type="EMBL" id="QIN79692.1"/>
    </source>
</evidence>
<evidence type="ECO:0000313" key="4">
    <source>
        <dbReference type="Proteomes" id="UP000502706"/>
    </source>
</evidence>
<gene>
    <name evidence="3" type="ORF">GBA65_15435</name>
</gene>
<dbReference type="KEGG" id="rmar:GBA65_15435"/>
<evidence type="ECO:0000256" key="2">
    <source>
        <dbReference type="SAM" id="Phobius"/>
    </source>
</evidence>
<protein>
    <submittedName>
        <fullName evidence="3">Uncharacterized protein</fullName>
    </submittedName>
</protein>
<organism evidence="3 4">
    <name type="scientific">Rubrobacter marinus</name>
    <dbReference type="NCBI Taxonomy" id="2653852"/>
    <lineage>
        <taxon>Bacteria</taxon>
        <taxon>Bacillati</taxon>
        <taxon>Actinomycetota</taxon>
        <taxon>Rubrobacteria</taxon>
        <taxon>Rubrobacterales</taxon>
        <taxon>Rubrobacteraceae</taxon>
        <taxon>Rubrobacter</taxon>
    </lineage>
</organism>
<reference evidence="3 4" key="1">
    <citation type="submission" date="2019-10" db="EMBL/GenBank/DDBJ databases">
        <title>Rubrobacter sp nov SCSIO 52915 isolated from a deep-sea sediment in the South China Sea.</title>
        <authorList>
            <person name="Chen R.W."/>
        </authorList>
    </citation>
    <scope>NUCLEOTIDE SEQUENCE [LARGE SCALE GENOMIC DNA]</scope>
    <source>
        <strain evidence="3 4">SCSIO 52915</strain>
    </source>
</reference>
<keyword evidence="2" id="KW-0812">Transmembrane</keyword>
<keyword evidence="2" id="KW-1133">Transmembrane helix</keyword>
<feature type="transmembrane region" description="Helical" evidence="2">
    <location>
        <begin position="80"/>
        <end position="103"/>
    </location>
</feature>
<dbReference type="EMBL" id="CP045121">
    <property type="protein sequence ID" value="QIN79692.1"/>
    <property type="molecule type" value="Genomic_DNA"/>
</dbReference>
<keyword evidence="4" id="KW-1185">Reference proteome</keyword>
<sequence length="104" mass="11167">MEVRYVPDDRVHDQPRAGEGRFPQPEGLAGFRLGLATSLERGGDRNLRDSGPLRVSGSRGGGRVRRRGVGCDDTGPRGCLFWVLASVVLSVGLTVLVNLALLLL</sequence>
<evidence type="ECO:0000256" key="1">
    <source>
        <dbReference type="SAM" id="MobiDB-lite"/>
    </source>
</evidence>
<keyword evidence="2" id="KW-0472">Membrane</keyword>
<dbReference type="AlphaFoldDB" id="A0A6G8PZR5"/>
<feature type="region of interest" description="Disordered" evidence="1">
    <location>
        <begin position="1"/>
        <end position="22"/>
    </location>
</feature>
<proteinExistence type="predicted"/>
<dbReference type="Proteomes" id="UP000502706">
    <property type="component" value="Chromosome"/>
</dbReference>
<accession>A0A6G8PZR5</accession>